<feature type="repeat" description="ANK" evidence="3">
    <location>
        <begin position="382"/>
        <end position="414"/>
    </location>
</feature>
<dbReference type="PROSITE" id="PS01314">
    <property type="entry name" value="UPF0047"/>
    <property type="match status" value="1"/>
</dbReference>
<accession>A0AAD5MJZ6</accession>
<feature type="region of interest" description="Disordered" evidence="4">
    <location>
        <begin position="1"/>
        <end position="21"/>
    </location>
</feature>
<dbReference type="InterPro" id="IPR036770">
    <property type="entry name" value="Ankyrin_rpt-contain_sf"/>
</dbReference>
<dbReference type="InterPro" id="IPR002110">
    <property type="entry name" value="Ankyrin_rpt"/>
</dbReference>
<organism evidence="5 6">
    <name type="scientific">Pythium insidiosum</name>
    <name type="common">Pythiosis disease agent</name>
    <dbReference type="NCBI Taxonomy" id="114742"/>
    <lineage>
        <taxon>Eukaryota</taxon>
        <taxon>Sar</taxon>
        <taxon>Stramenopiles</taxon>
        <taxon>Oomycota</taxon>
        <taxon>Peronosporomycetes</taxon>
        <taxon>Pythiales</taxon>
        <taxon>Pythiaceae</taxon>
        <taxon>Pythium</taxon>
    </lineage>
</organism>
<dbReference type="NCBIfam" id="TIGR00149">
    <property type="entry name" value="TIGR00149_YjbQ"/>
    <property type="match status" value="1"/>
</dbReference>
<proteinExistence type="predicted"/>
<dbReference type="Proteomes" id="UP001209570">
    <property type="component" value="Unassembled WGS sequence"/>
</dbReference>
<dbReference type="PROSITE" id="PS50088">
    <property type="entry name" value="ANK_REPEAT"/>
    <property type="match status" value="6"/>
</dbReference>
<evidence type="ECO:0000256" key="1">
    <source>
        <dbReference type="ARBA" id="ARBA00022737"/>
    </source>
</evidence>
<protein>
    <submittedName>
        <fullName evidence="5">Uncharacterized protein</fullName>
    </submittedName>
</protein>
<dbReference type="Gene3D" id="1.25.40.20">
    <property type="entry name" value="Ankyrin repeat-containing domain"/>
    <property type="match status" value="3"/>
</dbReference>
<dbReference type="Pfam" id="PF00023">
    <property type="entry name" value="Ank"/>
    <property type="match status" value="1"/>
</dbReference>
<feature type="repeat" description="ANK" evidence="3">
    <location>
        <begin position="598"/>
        <end position="630"/>
    </location>
</feature>
<dbReference type="Gene3D" id="2.60.120.460">
    <property type="entry name" value="YjbQ-like"/>
    <property type="match status" value="1"/>
</dbReference>
<dbReference type="PANTHER" id="PTHR24198:SF165">
    <property type="entry name" value="ANKYRIN REPEAT-CONTAINING PROTEIN-RELATED"/>
    <property type="match status" value="1"/>
</dbReference>
<feature type="repeat" description="ANK" evidence="3">
    <location>
        <begin position="565"/>
        <end position="597"/>
    </location>
</feature>
<dbReference type="Pfam" id="PF01894">
    <property type="entry name" value="YjbQ"/>
    <property type="match status" value="1"/>
</dbReference>
<name>A0AAD5MJZ6_PYTIN</name>
<dbReference type="SUPFAM" id="SSF48403">
    <property type="entry name" value="Ankyrin repeat"/>
    <property type="match status" value="1"/>
</dbReference>
<keyword evidence="1" id="KW-0677">Repeat</keyword>
<dbReference type="SUPFAM" id="SSF111038">
    <property type="entry name" value="YjbQ-like"/>
    <property type="match status" value="1"/>
</dbReference>
<dbReference type="Pfam" id="PF12796">
    <property type="entry name" value="Ank_2"/>
    <property type="match status" value="3"/>
</dbReference>
<evidence type="ECO:0000313" key="5">
    <source>
        <dbReference type="EMBL" id="KAJ0410443.1"/>
    </source>
</evidence>
<dbReference type="PANTHER" id="PTHR24198">
    <property type="entry name" value="ANKYRIN REPEAT AND PROTEIN KINASE DOMAIN-CONTAINING PROTEIN"/>
    <property type="match status" value="1"/>
</dbReference>
<evidence type="ECO:0000256" key="2">
    <source>
        <dbReference type="ARBA" id="ARBA00023043"/>
    </source>
</evidence>
<dbReference type="InterPro" id="IPR032675">
    <property type="entry name" value="LRR_dom_sf"/>
</dbReference>
<evidence type="ECO:0000313" key="6">
    <source>
        <dbReference type="Proteomes" id="UP001209570"/>
    </source>
</evidence>
<dbReference type="EMBL" id="JAKCXM010000001">
    <property type="protein sequence ID" value="KAJ0410443.1"/>
    <property type="molecule type" value="Genomic_DNA"/>
</dbReference>
<sequence>MKRSFDHVTTPSADEGRPDEPLLLSSAASCLRAPSPQKLQELAAAVNAQDWDSREASTTVVAARLGNASKSRRLRRRTCDLEVALREEGLIRLVFSFLNVVEHQRIKSCCRSWMKLIQTLALDTLDMSTRSPLTAATIDRAFLSVIHNYSTVRRIDMSGQRSLNDRDLLVLTSCFWSHLEHVSIDDCIDITDFGLLSILNAQSQRLQSISIRHCKQITGSFSHEQITGRHPSLTTLDFTDTRIPYSVVHGLEVIFPSIRSIHATHTPAHLDCLRLLGWEDLVDELLFLVSNEMSDLPHIDALLEQFANRVARWMSDEEASGRPISVFHRTLFKLGARALLDVPLRRGDFMSALLYACENGLTNVVPALVANGRSDVEATDKDGASALCIAVTNGLTDVARLLLGAGADINKRTRCLATPLYIASEMNWEDVVELLLSFNAVPTCAVVGGATALCVAAKNGNYSSVLRLLSAERAFESKQRMTSRRRRASLTAAPRPHHVQSLFLACERGHVAIARDILDLTKLDANVLMDNSVSPLYLACQMGHDEIVELLLDRGANPNFRRPNGGVSCLYIAAQEGKQRIVELLVRYSVNIHARMDDLSTALHIAARMGHICVAEVLLREGSCIDDQTRSGLTPLYIASEEGHHAMVQFFLHHGADMDLQTKNGTTPLFVASQKGHTQVVRALLMAGANTHLPKHNGTYPMDAASLLGNYELPELKQIKVGMANLFIKHTSASLSLNENCDPDVRSDMEGALNRIVPESWNKEFFKHTMEGDDDMPAHIKSTLIGASLNIPITNGKFNLGTWQGIYLCEHRNSGGWGGGHERKIVVTLQGATA</sequence>
<feature type="repeat" description="ANK" evidence="3">
    <location>
        <begin position="664"/>
        <end position="696"/>
    </location>
</feature>
<dbReference type="SMART" id="SM00248">
    <property type="entry name" value="ANK"/>
    <property type="match status" value="10"/>
</dbReference>
<keyword evidence="6" id="KW-1185">Reference proteome</keyword>
<comment type="caution">
    <text evidence="5">The sequence shown here is derived from an EMBL/GenBank/DDBJ whole genome shotgun (WGS) entry which is preliminary data.</text>
</comment>
<dbReference type="AlphaFoldDB" id="A0AAD5MJZ6"/>
<feature type="repeat" description="ANK" evidence="3">
    <location>
        <begin position="531"/>
        <end position="563"/>
    </location>
</feature>
<dbReference type="InterPro" id="IPR001602">
    <property type="entry name" value="UPF0047_YjbQ-like"/>
</dbReference>
<keyword evidence="2 3" id="KW-0040">ANK repeat</keyword>
<feature type="repeat" description="ANK" evidence="3">
    <location>
        <begin position="631"/>
        <end position="663"/>
    </location>
</feature>
<gene>
    <name evidence="5" type="ORF">P43SY_002775</name>
</gene>
<reference evidence="5" key="1">
    <citation type="submission" date="2021-12" db="EMBL/GenBank/DDBJ databases">
        <title>Prjna785345.</title>
        <authorList>
            <person name="Rujirawat T."/>
            <person name="Krajaejun T."/>
        </authorList>
    </citation>
    <scope>NUCLEOTIDE SEQUENCE</scope>
    <source>
        <strain evidence="5">Pi057C3</strain>
    </source>
</reference>
<evidence type="ECO:0000256" key="4">
    <source>
        <dbReference type="SAM" id="MobiDB-lite"/>
    </source>
</evidence>
<evidence type="ECO:0000256" key="3">
    <source>
        <dbReference type="PROSITE-ProRule" id="PRU00023"/>
    </source>
</evidence>
<dbReference type="Gene3D" id="3.80.10.10">
    <property type="entry name" value="Ribonuclease Inhibitor"/>
    <property type="match status" value="1"/>
</dbReference>
<dbReference type="InterPro" id="IPR035917">
    <property type="entry name" value="YjbQ-like_sf"/>
</dbReference>
<dbReference type="SUPFAM" id="SSF52047">
    <property type="entry name" value="RNI-like"/>
    <property type="match status" value="1"/>
</dbReference>
<dbReference type="PROSITE" id="PS50297">
    <property type="entry name" value="ANK_REP_REGION"/>
    <property type="match status" value="5"/>
</dbReference>